<evidence type="ECO:0000313" key="2">
    <source>
        <dbReference type="Proteomes" id="UP000000600"/>
    </source>
</evidence>
<evidence type="ECO:0008006" key="3">
    <source>
        <dbReference type="Google" id="ProtNLM"/>
    </source>
</evidence>
<dbReference type="KEGG" id="ptm:GSPATT00039518001"/>
<dbReference type="RefSeq" id="XP_001450251.1">
    <property type="nucleotide sequence ID" value="XM_001450214.1"/>
</dbReference>
<proteinExistence type="predicted"/>
<evidence type="ECO:0000313" key="1">
    <source>
        <dbReference type="EMBL" id="CAK82854.1"/>
    </source>
</evidence>
<organism evidence="1 2">
    <name type="scientific">Paramecium tetraurelia</name>
    <dbReference type="NCBI Taxonomy" id="5888"/>
    <lineage>
        <taxon>Eukaryota</taxon>
        <taxon>Sar</taxon>
        <taxon>Alveolata</taxon>
        <taxon>Ciliophora</taxon>
        <taxon>Intramacronucleata</taxon>
        <taxon>Oligohymenophorea</taxon>
        <taxon>Peniculida</taxon>
        <taxon>Parameciidae</taxon>
        <taxon>Paramecium</taxon>
    </lineage>
</organism>
<dbReference type="AlphaFoldDB" id="A0DII7"/>
<protein>
    <recommendedName>
        <fullName evidence="3">Transmembrane protein</fullName>
    </recommendedName>
</protein>
<dbReference type="GeneID" id="5036036"/>
<reference evidence="1 2" key="1">
    <citation type="journal article" date="2006" name="Nature">
        <title>Global trends of whole-genome duplications revealed by the ciliate Paramecium tetraurelia.</title>
        <authorList>
            <consortium name="Genoscope"/>
            <person name="Aury J.-M."/>
            <person name="Jaillon O."/>
            <person name="Duret L."/>
            <person name="Noel B."/>
            <person name="Jubin C."/>
            <person name="Porcel B.M."/>
            <person name="Segurens B."/>
            <person name="Daubin V."/>
            <person name="Anthouard V."/>
            <person name="Aiach N."/>
            <person name="Arnaiz O."/>
            <person name="Billaut A."/>
            <person name="Beisson J."/>
            <person name="Blanc I."/>
            <person name="Bouhouche K."/>
            <person name="Camara F."/>
            <person name="Duharcourt S."/>
            <person name="Guigo R."/>
            <person name="Gogendeau D."/>
            <person name="Katinka M."/>
            <person name="Keller A.-M."/>
            <person name="Kissmehl R."/>
            <person name="Klotz C."/>
            <person name="Koll F."/>
            <person name="Le Moue A."/>
            <person name="Lepere C."/>
            <person name="Malinsky S."/>
            <person name="Nowacki M."/>
            <person name="Nowak J.K."/>
            <person name="Plattner H."/>
            <person name="Poulain J."/>
            <person name="Ruiz F."/>
            <person name="Serrano V."/>
            <person name="Zagulski M."/>
            <person name="Dessen P."/>
            <person name="Betermier M."/>
            <person name="Weissenbach J."/>
            <person name="Scarpelli C."/>
            <person name="Schachter V."/>
            <person name="Sperling L."/>
            <person name="Meyer E."/>
            <person name="Cohen J."/>
            <person name="Wincker P."/>
        </authorList>
    </citation>
    <scope>NUCLEOTIDE SEQUENCE [LARGE SCALE GENOMIC DNA]</scope>
    <source>
        <strain evidence="1 2">Stock d4-2</strain>
    </source>
</reference>
<dbReference type="EMBL" id="CT868449">
    <property type="protein sequence ID" value="CAK82854.1"/>
    <property type="molecule type" value="Genomic_DNA"/>
</dbReference>
<accession>A0DII7</accession>
<gene>
    <name evidence="1" type="ORF">GSPATT00039518001</name>
</gene>
<sequence>MVNEQGLLITRGEYCSQKALVNGMNSNYKNCEQSQSDQYQLENQQYIQCSNIVKILKEIIQLCINNWNKLQKRLNCKHRYTFLTPYYINIIETSYKLFYLSKKLQLIILSSSKQSTNCSPKKNLQLQRNSCQQDSQILQFLSLKEEQINLNNTLATIFHTKKYKNKNAYQQQSSKCIQLLFYTQQQNDIIDIFLLNLLGFITLGNRY</sequence>
<dbReference type="Proteomes" id="UP000000600">
    <property type="component" value="Unassembled WGS sequence"/>
</dbReference>
<dbReference type="HOGENOM" id="CLU_1328595_0_0_1"/>
<keyword evidence="2" id="KW-1185">Reference proteome</keyword>
<dbReference type="InParanoid" id="A0DII7"/>
<name>A0DII7_PARTE</name>